<dbReference type="InterPro" id="IPR025202">
    <property type="entry name" value="PLD-like_dom"/>
</dbReference>
<dbReference type="EMBL" id="HQ542106">
    <property type="protein sequence ID" value="ADQ20062.1"/>
    <property type="molecule type" value="Genomic_DNA"/>
</dbReference>
<feature type="transmembrane region" description="Helical" evidence="1">
    <location>
        <begin position="27"/>
        <end position="50"/>
    </location>
</feature>
<dbReference type="PANTHER" id="PTHR21248:SF22">
    <property type="entry name" value="PHOSPHOLIPASE D"/>
    <property type="match status" value="1"/>
</dbReference>
<dbReference type="InterPro" id="IPR001736">
    <property type="entry name" value="PLipase_D/transphosphatidylase"/>
</dbReference>
<keyword evidence="1" id="KW-1133">Transmembrane helix</keyword>
<sequence>MIFLILYIIEILIIIHILINKKNFYIIFAWISICVSFPKIGIILYILLGLNNAKRIQKKWNIGKNKCQKHQYFYQKKKYFYLKSFHKKTFQDISSIGNHFIKEKILYGCNIIPLLNGDSAYPEMIKAINNAKKTIFLSTYLFEGNGIGKEFINVLTAAHKRNIEVKILIDGVGGLYCWPTTVYKLRKNKVPVFYFLPIFHIYYVTYLNFRNHCKLLLIDGEVGFTGGMNIHSDNVSFQGKSPRICDLHFKINGPILIHMQEIFNKYWFFATKKTIKNIPNYNFSTNGNVLCRGISTGPYQKNTLLQNILITALGSARKKIQIITPYFIPNNIIFESLISASIRGIKIEIILSKNNNIKFIKGVIESFLPDLIKKGIIIYYYTNAFIHTKLFLVDDFFGLVGSSNLDTRSFKMNFEYNLEIYSKKIVKDLNIYFNDLKKRSLVVSINDLKSKNFFIRLKNAFFCLFIPIL</sequence>
<evidence type="ECO:0000313" key="3">
    <source>
        <dbReference type="EMBL" id="ADQ20062.1"/>
    </source>
</evidence>
<dbReference type="SMART" id="SM00155">
    <property type="entry name" value="PLDc"/>
    <property type="match status" value="2"/>
</dbReference>
<dbReference type="GO" id="GO:0016020">
    <property type="term" value="C:membrane"/>
    <property type="evidence" value="ECO:0007669"/>
    <property type="project" value="TreeGrafter"/>
</dbReference>
<keyword evidence="1" id="KW-0812">Transmembrane</keyword>
<feature type="transmembrane region" description="Helical" evidence="1">
    <location>
        <begin position="5"/>
        <end position="21"/>
    </location>
</feature>
<reference evidence="3" key="1">
    <citation type="journal article" date="2011" name="ACS Chem. Biol.">
        <title>Meta-omic Characterization of the Marine Invertebrate Microbial Consortium That Produces the Chemotherapeutic Natural Product ET-743.</title>
        <authorList>
            <person name="Rath C.M."/>
            <person name="Janto B."/>
            <person name="Earl J."/>
            <person name="Ahmed A."/>
            <person name="Hu F.Z."/>
            <person name="Hiller L."/>
            <person name="Dahlgren M."/>
            <person name="Kreft R."/>
            <person name="Yu F."/>
            <person name="Wolff J.J."/>
            <person name="Kweon H.K."/>
            <person name="Christiansen M.A."/>
            <person name="Hakansson K."/>
            <person name="Williams R.M."/>
            <person name="Ehrlich G.D."/>
            <person name="Sherman D.H."/>
        </authorList>
    </citation>
    <scope>NUCLEOTIDE SEQUENCE</scope>
</reference>
<dbReference type="SUPFAM" id="SSF56024">
    <property type="entry name" value="Phospholipase D/nuclease"/>
    <property type="match status" value="2"/>
</dbReference>
<dbReference type="PROSITE" id="PS50035">
    <property type="entry name" value="PLD"/>
    <property type="match status" value="2"/>
</dbReference>
<dbReference type="GO" id="GO:0008808">
    <property type="term" value="F:cardiolipin synthase activity"/>
    <property type="evidence" value="ECO:0007669"/>
    <property type="project" value="TreeGrafter"/>
</dbReference>
<dbReference type="AlphaFoldDB" id="G8D482"/>
<proteinExistence type="predicted"/>
<dbReference type="PANTHER" id="PTHR21248">
    <property type="entry name" value="CARDIOLIPIN SYNTHASE"/>
    <property type="match status" value="1"/>
</dbReference>
<gene>
    <name evidence="3" type="primary">etrQ</name>
    <name evidence="3" type="ORF">ETU_000044</name>
</gene>
<feature type="domain" description="PLD phosphodiesterase" evidence="2">
    <location>
        <begin position="382"/>
        <end position="409"/>
    </location>
</feature>
<dbReference type="GO" id="GO:0032049">
    <property type="term" value="P:cardiolipin biosynthetic process"/>
    <property type="evidence" value="ECO:0007669"/>
    <property type="project" value="UniProtKB-ARBA"/>
</dbReference>
<accession>G8D482</accession>
<name>G8D482_9GAMM</name>
<keyword evidence="1" id="KW-0472">Membrane</keyword>
<evidence type="ECO:0000259" key="2">
    <source>
        <dbReference type="PROSITE" id="PS50035"/>
    </source>
</evidence>
<protein>
    <submittedName>
        <fullName evidence="3">Phospholipase D transphosphatidylase cardiolipin synthetase</fullName>
    </submittedName>
</protein>
<feature type="transmembrane region" description="Helical" evidence="1">
    <location>
        <begin position="192"/>
        <end position="209"/>
    </location>
</feature>
<dbReference type="Pfam" id="PF13091">
    <property type="entry name" value="PLDc_2"/>
    <property type="match status" value="2"/>
</dbReference>
<evidence type="ECO:0000256" key="1">
    <source>
        <dbReference type="SAM" id="Phobius"/>
    </source>
</evidence>
<feature type="domain" description="PLD phosphodiesterase" evidence="2">
    <location>
        <begin position="207"/>
        <end position="234"/>
    </location>
</feature>
<organism evidence="3">
    <name type="scientific">Candidatus Endecteinascidia fromenterensis</name>
    <dbReference type="NCBI Taxonomy" id="266021"/>
    <lineage>
        <taxon>Bacteria</taxon>
        <taxon>Pseudomonadati</taxon>
        <taxon>Pseudomonadota</taxon>
        <taxon>Gammaproteobacteria</taxon>
        <taxon>Thiotrichales</taxon>
        <taxon>Candidatus Endecteinascidia</taxon>
    </lineage>
</organism>
<dbReference type="Gene3D" id="3.30.870.10">
    <property type="entry name" value="Endonuclease Chain A"/>
    <property type="match status" value="2"/>
</dbReference>